<evidence type="ECO:0000313" key="5">
    <source>
        <dbReference type="Proteomes" id="UP000287798"/>
    </source>
</evidence>
<protein>
    <submittedName>
        <fullName evidence="4">NUDIX domain-containing protein</fullName>
    </submittedName>
</protein>
<dbReference type="InterPro" id="IPR029401">
    <property type="entry name" value="Nudix_N"/>
</dbReference>
<dbReference type="PANTHER" id="PTHR43222">
    <property type="entry name" value="NUDIX HYDROLASE 23"/>
    <property type="match status" value="1"/>
</dbReference>
<accession>A0A426QL30</accession>
<sequence>MKFCSECAGPVSLRVPEGDDRPRYVCDSCCTIHYQNPNIVAGCIAEWEGRILLCRRAIEPRHGLWTLPAGFMELGETTQQAATRETLEEARARVELDALYAVFNLPHINQVYMLFRGRLLGPDFSAGEESLEVALFDRDSVPWDALAFQVVAETLKLYFGEQPGGRYGLYVGDIERLSREPLRYRTRYL</sequence>
<dbReference type="EMBL" id="QZMU01000001">
    <property type="protein sequence ID" value="RRQ22462.1"/>
    <property type="molecule type" value="Genomic_DNA"/>
</dbReference>
<comment type="cofactor">
    <cofactor evidence="1">
        <name>Mg(2+)</name>
        <dbReference type="ChEBI" id="CHEBI:18420"/>
    </cofactor>
</comment>
<evidence type="ECO:0000256" key="2">
    <source>
        <dbReference type="ARBA" id="ARBA00022801"/>
    </source>
</evidence>
<dbReference type="PROSITE" id="PS51462">
    <property type="entry name" value="NUDIX"/>
    <property type="match status" value="1"/>
</dbReference>
<dbReference type="InterPro" id="IPR020084">
    <property type="entry name" value="NUDIX_hydrolase_CS"/>
</dbReference>
<keyword evidence="5" id="KW-1185">Reference proteome</keyword>
<feature type="domain" description="Nudix hydrolase" evidence="3">
    <location>
        <begin position="34"/>
        <end position="159"/>
    </location>
</feature>
<keyword evidence="2" id="KW-0378">Hydrolase</keyword>
<dbReference type="InterPro" id="IPR015797">
    <property type="entry name" value="NUDIX_hydrolase-like_dom_sf"/>
</dbReference>
<name>A0A426QL30_9GAMM</name>
<dbReference type="InterPro" id="IPR000086">
    <property type="entry name" value="NUDIX_hydrolase_dom"/>
</dbReference>
<dbReference type="Pfam" id="PF00293">
    <property type="entry name" value="NUDIX"/>
    <property type="match status" value="1"/>
</dbReference>
<evidence type="ECO:0000259" key="3">
    <source>
        <dbReference type="PROSITE" id="PS51462"/>
    </source>
</evidence>
<dbReference type="OrthoDB" id="5417595at2"/>
<proteinExistence type="predicted"/>
<evidence type="ECO:0000313" key="4">
    <source>
        <dbReference type="EMBL" id="RRQ22462.1"/>
    </source>
</evidence>
<dbReference type="PROSITE" id="PS00893">
    <property type="entry name" value="NUDIX_BOX"/>
    <property type="match status" value="1"/>
</dbReference>
<gene>
    <name evidence="4" type="ORF">D6C00_11255</name>
</gene>
<dbReference type="Pfam" id="PF14803">
    <property type="entry name" value="Zn_ribbon_Nudix"/>
    <property type="match status" value="1"/>
</dbReference>
<dbReference type="Gene3D" id="3.90.79.10">
    <property type="entry name" value="Nucleoside Triphosphate Pyrophosphohydrolase"/>
    <property type="match status" value="1"/>
</dbReference>
<dbReference type="GO" id="GO:0016787">
    <property type="term" value="F:hydrolase activity"/>
    <property type="evidence" value="ECO:0007669"/>
    <property type="project" value="UniProtKB-KW"/>
</dbReference>
<dbReference type="SUPFAM" id="SSF55811">
    <property type="entry name" value="Nudix"/>
    <property type="match status" value="1"/>
</dbReference>
<dbReference type="AlphaFoldDB" id="A0A426QL30"/>
<comment type="caution">
    <text evidence="4">The sequence shown here is derived from an EMBL/GenBank/DDBJ whole genome shotgun (WGS) entry which is preliminary data.</text>
</comment>
<dbReference type="Gene3D" id="2.20.70.10">
    <property type="match status" value="1"/>
</dbReference>
<dbReference type="RefSeq" id="WP_125181802.1">
    <property type="nucleotide sequence ID" value="NZ_QZMU01000001.1"/>
</dbReference>
<dbReference type="CDD" id="cd04511">
    <property type="entry name" value="NUDIX_Hydrolase"/>
    <property type="match status" value="1"/>
</dbReference>
<evidence type="ECO:0000256" key="1">
    <source>
        <dbReference type="ARBA" id="ARBA00001946"/>
    </source>
</evidence>
<reference evidence="4 5" key="1">
    <citation type="journal article" date="2010" name="Int. J. Syst. Evol. Microbiol.">
        <title>Thiohalobacter thiocyanaticus gen. nov., sp. nov., a moderately halophilic, sulfur-oxidizing gammaproteobacterium from hypersaline lakes, that utilizes thiocyanate.</title>
        <authorList>
            <person name="Sorokin D.Y."/>
            <person name="Kovaleva O.L."/>
            <person name="Tourova T.P."/>
            <person name="Muyzer G."/>
        </authorList>
    </citation>
    <scope>NUCLEOTIDE SEQUENCE [LARGE SCALE GENOMIC DNA]</scope>
    <source>
        <strain evidence="4 5">Hrh1</strain>
    </source>
</reference>
<dbReference type="PANTHER" id="PTHR43222:SF2">
    <property type="entry name" value="NUDIX HYDROLASE 23, CHLOROPLASTIC"/>
    <property type="match status" value="1"/>
</dbReference>
<dbReference type="Proteomes" id="UP000287798">
    <property type="component" value="Unassembled WGS sequence"/>
</dbReference>
<organism evidence="4 5">
    <name type="scientific">Thiohalobacter thiocyanaticus</name>
    <dbReference type="NCBI Taxonomy" id="585455"/>
    <lineage>
        <taxon>Bacteria</taxon>
        <taxon>Pseudomonadati</taxon>
        <taxon>Pseudomonadota</taxon>
        <taxon>Gammaproteobacteria</taxon>
        <taxon>Thiohalobacterales</taxon>
        <taxon>Thiohalobacteraceae</taxon>
        <taxon>Thiohalobacter</taxon>
    </lineage>
</organism>